<evidence type="ECO:0000259" key="1">
    <source>
        <dbReference type="Pfam" id="PF02026"/>
    </source>
</evidence>
<organism evidence="2 3">
    <name type="scientific">Pseudoalteromonas neustonica</name>
    <dbReference type="NCBI Taxonomy" id="1840331"/>
    <lineage>
        <taxon>Bacteria</taxon>
        <taxon>Pseudomonadati</taxon>
        <taxon>Pseudomonadota</taxon>
        <taxon>Gammaproteobacteria</taxon>
        <taxon>Alteromonadales</taxon>
        <taxon>Pseudoalteromonadaceae</taxon>
        <taxon>Pseudoalteromonas</taxon>
    </lineage>
</organism>
<keyword evidence="3" id="KW-1185">Reference proteome</keyword>
<dbReference type="Pfam" id="PF02026">
    <property type="entry name" value="RyR"/>
    <property type="match status" value="1"/>
</dbReference>
<proteinExistence type="predicted"/>
<name>A0ABY3F7B9_9GAMM</name>
<dbReference type="EMBL" id="VNFF01000034">
    <property type="protein sequence ID" value="TVU79859.1"/>
    <property type="molecule type" value="Genomic_DNA"/>
</dbReference>
<gene>
    <name evidence="2" type="ORF">FQP85_21945</name>
</gene>
<evidence type="ECO:0000313" key="2">
    <source>
        <dbReference type="EMBL" id="TVU79859.1"/>
    </source>
</evidence>
<reference evidence="2 3" key="1">
    <citation type="submission" date="2019-07" db="EMBL/GenBank/DDBJ databases">
        <title>Diversity of Bacteria from Kongsfjorden, Arctic.</title>
        <authorList>
            <person name="Yu Y."/>
        </authorList>
    </citation>
    <scope>NUCLEOTIDE SEQUENCE [LARGE SCALE GENOMIC DNA]</scope>
    <source>
        <strain evidence="2 3">SM1927</strain>
    </source>
</reference>
<protein>
    <recommendedName>
        <fullName evidence="1">Ryanodine receptor Ryr domain-containing protein</fullName>
    </recommendedName>
</protein>
<feature type="domain" description="Ryanodine receptor Ryr" evidence="1">
    <location>
        <begin position="74"/>
        <end position="117"/>
    </location>
</feature>
<comment type="caution">
    <text evidence="2">The sequence shown here is derived from an EMBL/GenBank/DDBJ whole genome shotgun (WGS) entry which is preliminary data.</text>
</comment>
<accession>A0ABY3F7B9</accession>
<dbReference type="Gene3D" id="6.20.350.10">
    <property type="match status" value="1"/>
</dbReference>
<dbReference type="InterPro" id="IPR003032">
    <property type="entry name" value="Ryanodine_rcpt"/>
</dbReference>
<dbReference type="Proteomes" id="UP000317938">
    <property type="component" value="Unassembled WGS sequence"/>
</dbReference>
<dbReference type="RefSeq" id="WP_145242597.1">
    <property type="nucleotide sequence ID" value="NZ_VNFF01000034.1"/>
</dbReference>
<sequence length="132" mass="15248">MSETQQLESLDHIPAEHMEQIKAIAKMCHETNRSYLSVMRDTVKPWGELEQQDKDNTIEQVAFLILNPESKVSAWHDAWVAKMIVAGWKFGQKRSIKSKTHEQLKPFHHLPEKQQVKDALFHTVVQQAIHAG</sequence>
<evidence type="ECO:0000313" key="3">
    <source>
        <dbReference type="Proteomes" id="UP000317938"/>
    </source>
</evidence>